<dbReference type="Proteomes" id="UP001060085">
    <property type="component" value="Linkage Group LG02"/>
</dbReference>
<reference evidence="2" key="1">
    <citation type="journal article" date="2023" name="Nat. Plants">
        <title>Single-cell RNA sequencing provides a high-resolution roadmap for understanding the multicellular compartmentation of specialized metabolism.</title>
        <authorList>
            <person name="Sun S."/>
            <person name="Shen X."/>
            <person name="Li Y."/>
            <person name="Li Y."/>
            <person name="Wang S."/>
            <person name="Li R."/>
            <person name="Zhang H."/>
            <person name="Shen G."/>
            <person name="Guo B."/>
            <person name="Wei J."/>
            <person name="Xu J."/>
            <person name="St-Pierre B."/>
            <person name="Chen S."/>
            <person name="Sun C."/>
        </authorList>
    </citation>
    <scope>NUCLEOTIDE SEQUENCE [LARGE SCALE GENOMIC DNA]</scope>
</reference>
<protein>
    <submittedName>
        <fullName evidence="1">Uncharacterized protein</fullName>
    </submittedName>
</protein>
<keyword evidence="2" id="KW-1185">Reference proteome</keyword>
<accession>A0ACC0C1Q4</accession>
<proteinExistence type="predicted"/>
<name>A0ACC0C1Q4_CATRO</name>
<sequence length="1743" mass="196282">MSSSVSPSPIYFPSKIRFLGHHKFKFSSNPILIRPKCTRPFSISASIAHKDLQFSWFSSDQNAPDEFNGWAVVEAPVKEKKKKKGATLVIIGAAASVALVGVIAFISLSQKGSPLRFSSQFNAIQRVLVPSRTEDEDIRSESADHDVLTENAEVSEEIHEVVSDAVDENVEKESRGYKTVRDQLERIIVPVAVDSTQQEALSVLKELKSAAITSSQIKRWQDIQIIEDDVKADELCTRRQYARWLVQANSQLERSRKHRIVSSAALSGTTVAAFNDVSIKDPDFEHIQSLAEVGIIPSKLSGGNSAADPYNSEGEGVNFFPERFISRQDLISWKAKLEYVVIPGIDEEISRRNIGVLDVRDVSSDAIVDLFMDIQADEKSILRRTFGQSKRFQPRKPSTKAQAAVALTSGRMAKFISSELSRIGAENNSKRIAMQEIRSELLEKGDIQKFWDGMMEEERSKGLSMEEAYLAAVSELEQEKIIRENALAEFLKQKAALDCQKQLLSSLKEEVSEMSERLATEKANYTKERSNIDALLSDLQVKYEGLVDAKSILEAEVEALRILSVVKSMHTLGLMGLGRDRFGLILLPATIESSLFKWHKDWKFTLIFAFGNYESRSWVEDEARKSQARAKVLEEVERRWKWFLSLHSKGKMYPNNTEKSQLLFVPVKANPDFIYYDATQFFTFRLVLIFNSMGTDAILDCLTVYGSAFCLPSHSQNIQCAHYLAFFDFLLPFKYSPIYLYSWNYEYYLDSHLEQFGSLDSCYSGFLVAASIAAYTVRQINVKTPKPPNSVAKASENGEASSGQPWEEENDEENYGLEKVVDEEEEEKEEVKLISGLIYTAPSNASDIEDEMFPEFESLLSGEIDFPLPRDKYEMETSSKAERDRMFESEMANNASELERLRWLVRELEEREVKLEGELLEYYGLKEQESNVVELQRQLKIKTVEIDMLKISINSLQAERKKLQEEVSQGASARKELEVARNKIKELQRQIQLEANQTKGQLLLLKQQVSGLQAKEEEAFRKDTDIEKKLKALKELEVEVMELKRKNKELQHEKRELVIKLDAAEARITSLSNMTENEMVANAREEVNNLRHTNEDLQKQVEGLQMNRFSEVEELVYLRWVNACLRYELRNYQTPQGKISARDLNKNLSPKSQEKAKQLMLEYAGSERGQGDTDLESNFSHPSSPGSEDFDNTSIDSSMSRYSSFSKKPSLMQKLRKWGRSKDDSSALSSPARSFGGGSPSRVSMSARPRGPLEALMMRNVGDSVAITSFGTAEQEVPESPGTPNPMQALNSVSDSFQLMSKSVEGVLEEKYPAFKDRHKLALEREKLIKERAEQARTAKFGDTSSFKIERSKSVALPSKLSQIKEKPVVSADSSDPTDDAKAESQAVSKMKLTHIEKRAPRVPRPPPKPSSAGASAGSDTNALARLPGTPPPPPPPPGAPLPPPPPGGPPRPPPPPGSLSRAGGNDKVHRAPELVEFYQSLMKREAKKDSSPLISSTSNTSEARSNMIGEIENRSSFLLAVKADVETQGDFVQSLATEVRTASFTKIEDLVAFVNWLDEELSFLVDERAVLKHFDWPEGKADALREAAFEYQDLVKLEKQVTSFEDDPNLPCENALKKMYKLLEKVEHSVYALLRTRDMAMSRYKDFGIPVDWLLDSGLIGKIKLSSVQLARKYMKRVASELDELSGPEKEPNREFLVLQGVRFAFRVHQFAGGFDAESMKTFEELRSRIQAQSGEEKNPEA</sequence>
<organism evidence="1 2">
    <name type="scientific">Catharanthus roseus</name>
    <name type="common">Madagascar periwinkle</name>
    <name type="synonym">Vinca rosea</name>
    <dbReference type="NCBI Taxonomy" id="4058"/>
    <lineage>
        <taxon>Eukaryota</taxon>
        <taxon>Viridiplantae</taxon>
        <taxon>Streptophyta</taxon>
        <taxon>Embryophyta</taxon>
        <taxon>Tracheophyta</taxon>
        <taxon>Spermatophyta</taxon>
        <taxon>Magnoliopsida</taxon>
        <taxon>eudicotyledons</taxon>
        <taxon>Gunneridae</taxon>
        <taxon>Pentapetalae</taxon>
        <taxon>asterids</taxon>
        <taxon>lamiids</taxon>
        <taxon>Gentianales</taxon>
        <taxon>Apocynaceae</taxon>
        <taxon>Rauvolfioideae</taxon>
        <taxon>Vinceae</taxon>
        <taxon>Catharanthinae</taxon>
        <taxon>Catharanthus</taxon>
    </lineage>
</organism>
<dbReference type="EMBL" id="CM044702">
    <property type="protein sequence ID" value="KAI5678688.1"/>
    <property type="molecule type" value="Genomic_DNA"/>
</dbReference>
<evidence type="ECO:0000313" key="2">
    <source>
        <dbReference type="Proteomes" id="UP001060085"/>
    </source>
</evidence>
<evidence type="ECO:0000313" key="1">
    <source>
        <dbReference type="EMBL" id="KAI5678688.1"/>
    </source>
</evidence>
<comment type="caution">
    <text evidence="1">The sequence shown here is derived from an EMBL/GenBank/DDBJ whole genome shotgun (WGS) entry which is preliminary data.</text>
</comment>
<gene>
    <name evidence="1" type="ORF">M9H77_09638</name>
</gene>